<dbReference type="InterPro" id="IPR014710">
    <property type="entry name" value="RmlC-like_jellyroll"/>
</dbReference>
<evidence type="ECO:0000313" key="3">
    <source>
        <dbReference type="EMBL" id="MWG33590.1"/>
    </source>
</evidence>
<dbReference type="InterPro" id="IPR051610">
    <property type="entry name" value="GPI/OXD"/>
</dbReference>
<dbReference type="InterPro" id="IPR011051">
    <property type="entry name" value="RmlC_Cupin_sf"/>
</dbReference>
<gene>
    <name evidence="3" type="ORF">GQS65_03630</name>
</gene>
<dbReference type="AlphaFoldDB" id="A0A6B0GGF0"/>
<keyword evidence="1" id="KW-0479">Metal-binding</keyword>
<name>A0A6B0GGF0_9EURY</name>
<protein>
    <submittedName>
        <fullName evidence="3">Cupin domain-containing protein</fullName>
    </submittedName>
</protein>
<feature type="domain" description="Cupin type-2" evidence="2">
    <location>
        <begin position="44"/>
        <end position="115"/>
    </location>
</feature>
<dbReference type="GO" id="GO:0046872">
    <property type="term" value="F:metal ion binding"/>
    <property type="evidence" value="ECO:0007669"/>
    <property type="project" value="UniProtKB-KW"/>
</dbReference>
<dbReference type="Proteomes" id="UP000451471">
    <property type="component" value="Unassembled WGS sequence"/>
</dbReference>
<dbReference type="Pfam" id="PF07883">
    <property type="entry name" value="Cupin_2"/>
    <property type="match status" value="1"/>
</dbReference>
<dbReference type="EMBL" id="WSZK01000008">
    <property type="protein sequence ID" value="MWG33590.1"/>
    <property type="molecule type" value="Genomic_DNA"/>
</dbReference>
<accession>A0A6B0GGF0</accession>
<dbReference type="SUPFAM" id="SSF51182">
    <property type="entry name" value="RmlC-like cupins"/>
    <property type="match status" value="1"/>
</dbReference>
<dbReference type="PANTHER" id="PTHR35848">
    <property type="entry name" value="OXALATE-BINDING PROTEIN"/>
    <property type="match status" value="1"/>
</dbReference>
<dbReference type="OrthoDB" id="82049at2157"/>
<dbReference type="Gene3D" id="2.60.120.10">
    <property type="entry name" value="Jelly Rolls"/>
    <property type="match status" value="1"/>
</dbReference>
<dbReference type="RefSeq" id="WP_158203313.1">
    <property type="nucleotide sequence ID" value="NZ_WSZK01000008.1"/>
</dbReference>
<reference evidence="3 4" key="1">
    <citation type="submission" date="2019-12" db="EMBL/GenBank/DDBJ databases">
        <title>Halocatena pleomorpha gen. nov. sp. nov., an extremely halophilic archaeon of family Halobacteriaceae isolated from saltpan soil.</title>
        <authorList>
            <person name="Pal Y."/>
            <person name="Verma A."/>
            <person name="Krishnamurthi S."/>
            <person name="Kumar P."/>
        </authorList>
    </citation>
    <scope>NUCLEOTIDE SEQUENCE [LARGE SCALE GENOMIC DNA]</scope>
    <source>
        <strain evidence="3 4">JCM 16495</strain>
    </source>
</reference>
<dbReference type="CDD" id="cd02208">
    <property type="entry name" value="cupin_RmlC-like"/>
    <property type="match status" value="1"/>
</dbReference>
<keyword evidence="4" id="KW-1185">Reference proteome</keyword>
<comment type="caution">
    <text evidence="3">The sequence shown here is derived from an EMBL/GenBank/DDBJ whole genome shotgun (WGS) entry which is preliminary data.</text>
</comment>
<sequence>MDYSIVQTDEVDVVDLSTVEEIPPDHDMRPIDEALGAEEMKVKLWYIDPGEEIQYHAHDQQEELFYVMAGTFSVKVGKSGEEEYREIGPGTFYRAGPRIGHGHRNVGDEQGVVLALGAPAVDDPGLNPHALDE</sequence>
<organism evidence="3 4">
    <name type="scientific">Halomarina oriensis</name>
    <dbReference type="NCBI Taxonomy" id="671145"/>
    <lineage>
        <taxon>Archaea</taxon>
        <taxon>Methanobacteriati</taxon>
        <taxon>Methanobacteriota</taxon>
        <taxon>Stenosarchaea group</taxon>
        <taxon>Halobacteria</taxon>
        <taxon>Halobacteriales</taxon>
        <taxon>Natronomonadaceae</taxon>
        <taxon>Halomarina</taxon>
    </lineage>
</organism>
<dbReference type="PANTHER" id="PTHR35848:SF9">
    <property type="entry name" value="SLL1358 PROTEIN"/>
    <property type="match status" value="1"/>
</dbReference>
<proteinExistence type="predicted"/>
<evidence type="ECO:0000259" key="2">
    <source>
        <dbReference type="Pfam" id="PF07883"/>
    </source>
</evidence>
<evidence type="ECO:0000256" key="1">
    <source>
        <dbReference type="ARBA" id="ARBA00022723"/>
    </source>
</evidence>
<dbReference type="InterPro" id="IPR013096">
    <property type="entry name" value="Cupin_2"/>
</dbReference>
<evidence type="ECO:0000313" key="4">
    <source>
        <dbReference type="Proteomes" id="UP000451471"/>
    </source>
</evidence>